<dbReference type="InterPro" id="IPR056729">
    <property type="entry name" value="GMPPB_C"/>
</dbReference>
<dbReference type="CDD" id="cd03352">
    <property type="entry name" value="LbH_LpxD"/>
    <property type="match status" value="1"/>
</dbReference>
<dbReference type="GO" id="GO:0016410">
    <property type="term" value="F:N-acyltransferase activity"/>
    <property type="evidence" value="ECO:0007669"/>
    <property type="project" value="InterPro"/>
</dbReference>
<gene>
    <name evidence="7" type="primary">lpxD</name>
    <name evidence="11" type="ORF">BJI46_08995</name>
</gene>
<name>A0A1E7REF2_9GAMM</name>
<accession>A0A1E7REF2</accession>
<evidence type="ECO:0000256" key="7">
    <source>
        <dbReference type="HAMAP-Rule" id="MF_00523"/>
    </source>
</evidence>
<keyword evidence="6 7" id="KW-0012">Acyltransferase</keyword>
<dbReference type="GO" id="GO:0009245">
    <property type="term" value="P:lipid A biosynthetic process"/>
    <property type="evidence" value="ECO:0007669"/>
    <property type="project" value="UniProtKB-UniRule"/>
</dbReference>
<keyword evidence="4 7" id="KW-0677">Repeat</keyword>
<dbReference type="Proteomes" id="UP000185895">
    <property type="component" value="Unassembled WGS sequence"/>
</dbReference>
<comment type="function">
    <text evidence="7">Catalyzes the N-acylation of UDP-3-O-acylglucosamine using 3-hydroxyacyl-ACP as the acyl donor. Is involved in the biosynthesis of lipid A, a phosphorylated glycolipid that anchors the lipopolysaccharide to the outer membrane of the cell.</text>
</comment>
<feature type="domain" description="Mannose-1-phosphate guanyltransferase C-terminal" evidence="10">
    <location>
        <begin position="105"/>
        <end position="181"/>
    </location>
</feature>
<organism evidence="11 12">
    <name type="scientific">Acinetobacter qingfengensis</name>
    <dbReference type="NCBI Taxonomy" id="1262585"/>
    <lineage>
        <taxon>Bacteria</taxon>
        <taxon>Pseudomonadati</taxon>
        <taxon>Pseudomonadota</taxon>
        <taxon>Gammaproteobacteria</taxon>
        <taxon>Moraxellales</taxon>
        <taxon>Moraxellaceae</taxon>
        <taxon>Acinetobacter</taxon>
    </lineage>
</organism>
<comment type="catalytic activity">
    <reaction evidence="7">
        <text>a UDP-3-O-[(3R)-3-hydroxyacyl]-alpha-D-glucosamine + a (3R)-hydroxyacyl-[ACP] = a UDP-2-N,3-O-bis[(3R)-3-hydroxyacyl]-alpha-D-glucosamine + holo-[ACP] + H(+)</text>
        <dbReference type="Rhea" id="RHEA:53836"/>
        <dbReference type="Rhea" id="RHEA-COMP:9685"/>
        <dbReference type="Rhea" id="RHEA-COMP:9945"/>
        <dbReference type="ChEBI" id="CHEBI:15378"/>
        <dbReference type="ChEBI" id="CHEBI:64479"/>
        <dbReference type="ChEBI" id="CHEBI:78827"/>
        <dbReference type="ChEBI" id="CHEBI:137740"/>
        <dbReference type="ChEBI" id="CHEBI:137748"/>
        <dbReference type="EC" id="2.3.1.191"/>
    </reaction>
</comment>
<evidence type="ECO:0000313" key="12">
    <source>
        <dbReference type="Proteomes" id="UP000185895"/>
    </source>
</evidence>
<dbReference type="InterPro" id="IPR018357">
    <property type="entry name" value="Hexapep_transf_CS"/>
</dbReference>
<dbReference type="InterPro" id="IPR007691">
    <property type="entry name" value="LpxD"/>
</dbReference>
<dbReference type="EMBL" id="MKKK01000006">
    <property type="protein sequence ID" value="OEY97607.1"/>
    <property type="molecule type" value="Genomic_DNA"/>
</dbReference>
<dbReference type="PROSITE" id="PS00101">
    <property type="entry name" value="HEXAPEP_TRANSFERASES"/>
    <property type="match status" value="1"/>
</dbReference>
<keyword evidence="3 7" id="KW-0808">Transferase</keyword>
<feature type="coiled-coil region" evidence="8">
    <location>
        <begin position="330"/>
        <end position="357"/>
    </location>
</feature>
<comment type="pathway">
    <text evidence="7">Bacterial outer membrane biogenesis; LPS lipid A biosynthesis.</text>
</comment>
<dbReference type="GO" id="GO:0016020">
    <property type="term" value="C:membrane"/>
    <property type="evidence" value="ECO:0007669"/>
    <property type="project" value="GOC"/>
</dbReference>
<evidence type="ECO:0000256" key="2">
    <source>
        <dbReference type="ARBA" id="ARBA00022556"/>
    </source>
</evidence>
<dbReference type="InterPro" id="IPR011004">
    <property type="entry name" value="Trimer_LpxA-like_sf"/>
</dbReference>
<dbReference type="NCBIfam" id="NF002060">
    <property type="entry name" value="PRK00892.1"/>
    <property type="match status" value="1"/>
</dbReference>
<evidence type="ECO:0000259" key="9">
    <source>
        <dbReference type="Pfam" id="PF04613"/>
    </source>
</evidence>
<dbReference type="Pfam" id="PF00132">
    <property type="entry name" value="Hexapep"/>
    <property type="match status" value="1"/>
</dbReference>
<feature type="active site" description="Proton acceptor" evidence="7">
    <location>
        <position position="241"/>
    </location>
</feature>
<keyword evidence="1 7" id="KW-0444">Lipid biosynthesis</keyword>
<dbReference type="EC" id="2.3.1.191" evidence="7"/>
<keyword evidence="5 7" id="KW-0443">Lipid metabolism</keyword>
<feature type="domain" description="UDP-3-O-[3-hydroxymyristoyl] glucosamine N-acyltransferase non-repeat region" evidence="9">
    <location>
        <begin position="24"/>
        <end position="91"/>
    </location>
</feature>
<dbReference type="Gene3D" id="2.160.10.10">
    <property type="entry name" value="Hexapeptide repeat proteins"/>
    <property type="match status" value="1"/>
</dbReference>
<dbReference type="Gene3D" id="3.40.1390.10">
    <property type="entry name" value="MurE/MurF, N-terminal domain"/>
    <property type="match status" value="1"/>
</dbReference>
<evidence type="ECO:0000256" key="3">
    <source>
        <dbReference type="ARBA" id="ARBA00022679"/>
    </source>
</evidence>
<sequence length="357" mass="38600">MVSFNLADICRHVQGTVHGDTEFIVEQLKSLEQAGVQDISFVNGEKYLDQAKASRAGVLIVSSDLVDQLKDQCIVLEVKSPYLAFAILTHLFAKPPYNQQGIANTAKIHPTATIGQNVTIGDFVVIGEDTQIGDNSIIHPSVFIADHVKIGHSAYIESHVTISEGTEIGDYVRIHANTSIGGEGFGFAPYQEQWHRIAQLGKVRIGNKVRIGSNCSIDRGALDDTVIDDGVIIDNLVQVAHNVQIGSHTAIAAKTGIAGSTKIGAHCIIGGACGIAGHLEITDHVHLTGMSMVTKSIDKSGLYSSGTGLFDNLNWRKAVIGFRQLTETPINKLVKQLNLLQNRIEKLELEKHTDTKD</sequence>
<dbReference type="InterPro" id="IPR001451">
    <property type="entry name" value="Hexapep"/>
</dbReference>
<comment type="subunit">
    <text evidence="7">Homotrimer.</text>
</comment>
<evidence type="ECO:0000313" key="11">
    <source>
        <dbReference type="EMBL" id="OEY97607.1"/>
    </source>
</evidence>
<dbReference type="Pfam" id="PF25087">
    <property type="entry name" value="GMPPB_C"/>
    <property type="match status" value="1"/>
</dbReference>
<dbReference type="Gene3D" id="1.20.5.170">
    <property type="match status" value="1"/>
</dbReference>
<dbReference type="SUPFAM" id="SSF51161">
    <property type="entry name" value="Trimeric LpxA-like enzymes"/>
    <property type="match status" value="1"/>
</dbReference>
<comment type="similarity">
    <text evidence="7">Belongs to the transferase hexapeptide repeat family. LpxD subfamily.</text>
</comment>
<evidence type="ECO:0000256" key="6">
    <source>
        <dbReference type="ARBA" id="ARBA00023315"/>
    </source>
</evidence>
<keyword evidence="2 7" id="KW-0441">Lipid A biosynthesis</keyword>
<dbReference type="InterPro" id="IPR020573">
    <property type="entry name" value="UDP_GlcNAc_AcTrfase_non-rep"/>
</dbReference>
<comment type="caution">
    <text evidence="11">The sequence shown here is derived from an EMBL/GenBank/DDBJ whole genome shotgun (WGS) entry which is preliminary data.</text>
</comment>
<dbReference type="UniPathway" id="UPA00973"/>
<keyword evidence="8" id="KW-0175">Coiled coil</keyword>
<evidence type="ECO:0000259" key="10">
    <source>
        <dbReference type="Pfam" id="PF25087"/>
    </source>
</evidence>
<dbReference type="HAMAP" id="MF_00523">
    <property type="entry name" value="LpxD"/>
    <property type="match status" value="1"/>
</dbReference>
<proteinExistence type="inferred from homology"/>
<reference evidence="11 12" key="1">
    <citation type="submission" date="2016-09" db="EMBL/GenBank/DDBJ databases">
        <authorList>
            <person name="Capua I."/>
            <person name="De Benedictis P."/>
            <person name="Joannis T."/>
            <person name="Lombin L.H."/>
            <person name="Cattoli G."/>
        </authorList>
    </citation>
    <scope>NUCLEOTIDE SEQUENCE [LARGE SCALE GENOMIC DNA]</scope>
    <source>
        <strain evidence="11 12">ANC 4671</strain>
    </source>
</reference>
<dbReference type="PANTHER" id="PTHR43378">
    <property type="entry name" value="UDP-3-O-ACYLGLUCOSAMINE N-ACYLTRANSFERASE"/>
    <property type="match status" value="1"/>
</dbReference>
<dbReference type="AlphaFoldDB" id="A0A1E7REF2"/>
<evidence type="ECO:0000256" key="5">
    <source>
        <dbReference type="ARBA" id="ARBA00023098"/>
    </source>
</evidence>
<dbReference type="Pfam" id="PF04613">
    <property type="entry name" value="LpxD"/>
    <property type="match status" value="1"/>
</dbReference>
<evidence type="ECO:0000256" key="1">
    <source>
        <dbReference type="ARBA" id="ARBA00022516"/>
    </source>
</evidence>
<dbReference type="OrthoDB" id="9784739at2"/>
<keyword evidence="12" id="KW-1185">Reference proteome</keyword>
<dbReference type="PANTHER" id="PTHR43378:SF2">
    <property type="entry name" value="UDP-3-O-ACYLGLUCOSAMINE N-ACYLTRANSFERASE 1, MITOCHONDRIAL-RELATED"/>
    <property type="match status" value="1"/>
</dbReference>
<dbReference type="NCBIfam" id="TIGR01853">
    <property type="entry name" value="lipid_A_lpxD"/>
    <property type="match status" value="1"/>
</dbReference>
<evidence type="ECO:0000256" key="4">
    <source>
        <dbReference type="ARBA" id="ARBA00022737"/>
    </source>
</evidence>
<dbReference type="GO" id="GO:0103118">
    <property type="term" value="F:UDP-3-O-[(3R)-3-hydroxyacyl]-glucosamine N-acyltransferase activity"/>
    <property type="evidence" value="ECO:0007669"/>
    <property type="project" value="UniProtKB-EC"/>
</dbReference>
<protein>
    <recommendedName>
        <fullName evidence="7">UDP-3-O-acylglucosamine N-acyltransferase</fullName>
        <ecNumber evidence="7">2.3.1.191</ecNumber>
    </recommendedName>
</protein>
<dbReference type="RefSeq" id="WP_070068946.1">
    <property type="nucleotide sequence ID" value="NZ_MKKK01000006.1"/>
</dbReference>
<dbReference type="STRING" id="1262585.BJI46_08995"/>
<evidence type="ECO:0000256" key="8">
    <source>
        <dbReference type="SAM" id="Coils"/>
    </source>
</evidence>